<name>E4YEM5_OIKDI</name>
<reference evidence="1" key="1">
    <citation type="journal article" date="2010" name="Science">
        <title>Plasticity of animal genome architecture unmasked by rapid evolution of a pelagic tunicate.</title>
        <authorList>
            <person name="Denoeud F."/>
            <person name="Henriet S."/>
            <person name="Mungpakdee S."/>
            <person name="Aury J.M."/>
            <person name="Da Silva C."/>
            <person name="Brinkmann H."/>
            <person name="Mikhaleva J."/>
            <person name="Olsen L.C."/>
            <person name="Jubin C."/>
            <person name="Canestro C."/>
            <person name="Bouquet J.M."/>
            <person name="Danks G."/>
            <person name="Poulain J."/>
            <person name="Campsteijn C."/>
            <person name="Adamski M."/>
            <person name="Cross I."/>
            <person name="Yadetie F."/>
            <person name="Muffato M."/>
            <person name="Louis A."/>
            <person name="Butcher S."/>
            <person name="Tsagkogeorga G."/>
            <person name="Konrad A."/>
            <person name="Singh S."/>
            <person name="Jensen M.F."/>
            <person name="Cong E.H."/>
            <person name="Eikeseth-Otteraa H."/>
            <person name="Noel B."/>
            <person name="Anthouard V."/>
            <person name="Porcel B.M."/>
            <person name="Kachouri-Lafond R."/>
            <person name="Nishino A."/>
            <person name="Ugolini M."/>
            <person name="Chourrout P."/>
            <person name="Nishida H."/>
            <person name="Aasland R."/>
            <person name="Huzurbazar S."/>
            <person name="Westhof E."/>
            <person name="Delsuc F."/>
            <person name="Lehrach H."/>
            <person name="Reinhardt R."/>
            <person name="Weissenbach J."/>
            <person name="Roy S.W."/>
            <person name="Artiguenave F."/>
            <person name="Postlethwait J.H."/>
            <person name="Manak J.R."/>
            <person name="Thompson E.M."/>
            <person name="Jaillon O."/>
            <person name="Du Pasquier L."/>
            <person name="Boudinot P."/>
            <person name="Liberles D.A."/>
            <person name="Volff J.N."/>
            <person name="Philippe H."/>
            <person name="Lenhard B."/>
            <person name="Roest Crollius H."/>
            <person name="Wincker P."/>
            <person name="Chourrout D."/>
        </authorList>
    </citation>
    <scope>NUCLEOTIDE SEQUENCE [LARGE SCALE GENOMIC DNA]</scope>
</reference>
<accession>E4YEM5</accession>
<sequence length="62" mass="6919">MSMSSLFMSPPTETNMAMIEQTISPKELLISTESDPFSNTRFLIRSAAGRIISTLITAYFNK</sequence>
<dbReference type="Proteomes" id="UP000011014">
    <property type="component" value="Unassembled WGS sequence"/>
</dbReference>
<protein>
    <submittedName>
        <fullName evidence="1">Uncharacterized protein</fullName>
    </submittedName>
</protein>
<gene>
    <name evidence="1" type="ORF">GSOID_T00021938001</name>
</gene>
<dbReference type="EMBL" id="FN654463">
    <property type="protein sequence ID" value="CBY33962.1"/>
    <property type="molecule type" value="Genomic_DNA"/>
</dbReference>
<evidence type="ECO:0000313" key="1">
    <source>
        <dbReference type="EMBL" id="CBY33962.1"/>
    </source>
</evidence>
<proteinExistence type="predicted"/>
<dbReference type="AlphaFoldDB" id="E4YEM5"/>
<organism evidence="1">
    <name type="scientific">Oikopleura dioica</name>
    <name type="common">Tunicate</name>
    <dbReference type="NCBI Taxonomy" id="34765"/>
    <lineage>
        <taxon>Eukaryota</taxon>
        <taxon>Metazoa</taxon>
        <taxon>Chordata</taxon>
        <taxon>Tunicata</taxon>
        <taxon>Appendicularia</taxon>
        <taxon>Copelata</taxon>
        <taxon>Oikopleuridae</taxon>
        <taxon>Oikopleura</taxon>
    </lineage>
</organism>